<keyword evidence="4" id="KW-0378">Hydrolase</keyword>
<feature type="transmembrane region" description="Helical" evidence="1">
    <location>
        <begin position="219"/>
        <end position="237"/>
    </location>
</feature>
<evidence type="ECO:0000259" key="2">
    <source>
        <dbReference type="Pfam" id="PF02517"/>
    </source>
</evidence>
<feature type="transmembrane region" description="Helical" evidence="1">
    <location>
        <begin position="12"/>
        <end position="34"/>
    </location>
</feature>
<dbReference type="GO" id="GO:0080120">
    <property type="term" value="P:CAAX-box protein maturation"/>
    <property type="evidence" value="ECO:0007669"/>
    <property type="project" value="UniProtKB-ARBA"/>
</dbReference>
<dbReference type="Proteomes" id="UP000245839">
    <property type="component" value="Unassembled WGS sequence"/>
</dbReference>
<feature type="transmembrane region" description="Helical" evidence="1">
    <location>
        <begin position="177"/>
        <end position="199"/>
    </location>
</feature>
<reference evidence="3 5" key="2">
    <citation type="submission" date="2018-03" db="EMBL/GenBank/DDBJ databases">
        <title>Genomic Encyclopedia of Archaeal and Bacterial Type Strains, Phase II (KMG-II): from individual species to whole genera.</title>
        <authorList>
            <person name="Goeker M."/>
        </authorList>
    </citation>
    <scope>NUCLEOTIDE SEQUENCE [LARGE SCALE GENOMIC DNA]</scope>
    <source>
        <strain evidence="3 5">DSM 25227</strain>
    </source>
</reference>
<dbReference type="InterPro" id="IPR003675">
    <property type="entry name" value="Rce1/LyrA-like_dom"/>
</dbReference>
<protein>
    <submittedName>
        <fullName evidence="3">CAAX prenyl protease-like protein</fullName>
    </submittedName>
    <submittedName>
        <fullName evidence="4">CAAX protease self-immunity</fullName>
    </submittedName>
</protein>
<keyword evidence="5" id="KW-1185">Reference proteome</keyword>
<evidence type="ECO:0000313" key="3">
    <source>
        <dbReference type="EMBL" id="PWJ20802.1"/>
    </source>
</evidence>
<dbReference type="GO" id="GO:0006508">
    <property type="term" value="P:proteolysis"/>
    <property type="evidence" value="ECO:0007669"/>
    <property type="project" value="UniProtKB-KW"/>
</dbReference>
<dbReference type="EMBL" id="UETC01000002">
    <property type="protein sequence ID" value="SSA41212.1"/>
    <property type="molecule type" value="Genomic_DNA"/>
</dbReference>
<evidence type="ECO:0000313" key="6">
    <source>
        <dbReference type="Proteomes" id="UP000251571"/>
    </source>
</evidence>
<feature type="transmembrane region" description="Helical" evidence="1">
    <location>
        <begin position="80"/>
        <end position="98"/>
    </location>
</feature>
<dbReference type="Pfam" id="PF02517">
    <property type="entry name" value="Rce1-like"/>
    <property type="match status" value="1"/>
</dbReference>
<reference evidence="4 6" key="1">
    <citation type="submission" date="2016-10" db="EMBL/GenBank/DDBJ databases">
        <authorList>
            <person name="Cai Z."/>
        </authorList>
    </citation>
    <scope>NUCLEOTIDE SEQUENCE [LARGE SCALE GENOMIC DNA]</scope>
    <source>
        <strain evidence="4 6">DSM 25227</strain>
    </source>
</reference>
<name>A0A2Y9BXP9_9RHOB</name>
<proteinExistence type="predicted"/>
<accession>A0A2Y9BXP9</accession>
<dbReference type="EMBL" id="QGDJ01000002">
    <property type="protein sequence ID" value="PWJ20802.1"/>
    <property type="molecule type" value="Genomic_DNA"/>
</dbReference>
<dbReference type="Proteomes" id="UP000251571">
    <property type="component" value="Unassembled WGS sequence"/>
</dbReference>
<evidence type="ECO:0000313" key="5">
    <source>
        <dbReference type="Proteomes" id="UP000245839"/>
    </source>
</evidence>
<keyword evidence="1" id="KW-0812">Transmembrane</keyword>
<organism evidence="4 6">
    <name type="scientific">Jannaschia seohaensis</name>
    <dbReference type="NCBI Taxonomy" id="475081"/>
    <lineage>
        <taxon>Bacteria</taxon>
        <taxon>Pseudomonadati</taxon>
        <taxon>Pseudomonadota</taxon>
        <taxon>Alphaproteobacteria</taxon>
        <taxon>Rhodobacterales</taxon>
        <taxon>Roseobacteraceae</taxon>
        <taxon>Jannaschia</taxon>
    </lineage>
</organism>
<sequence>MDTIRGFADRHPFWFVVALAILQPIIAVPFVAASKMLGTEITPLRLIIPTVQSVFLLWLIWALGWWRLSGLVGPVRNTHLLVYPSLILFVPVLLYGTVEISAGWVLFYFLAVLATGVSEEGFARGIALPVLLKFGKWSAVLSAAAIFSAGHLTNAAFEEFTLLQWVDKFGNTFGFAVLYGALFLRTGSLLPLILLHTLLDYIYVTSGTAGPFVVEPLDIRIHLGIAVLNTAVGLYLMTGVTEEDMPRVGRGGAVPA</sequence>
<keyword evidence="1" id="KW-1133">Transmembrane helix</keyword>
<keyword evidence="1" id="KW-0472">Membrane</keyword>
<dbReference type="OrthoDB" id="193898at2"/>
<feature type="transmembrane region" description="Helical" evidence="1">
    <location>
        <begin position="46"/>
        <end position="68"/>
    </location>
</feature>
<keyword evidence="4" id="KW-0645">Protease</keyword>
<feature type="domain" description="CAAX prenyl protease 2/Lysostaphin resistance protein A-like" evidence="2">
    <location>
        <begin position="103"/>
        <end position="201"/>
    </location>
</feature>
<gene>
    <name evidence="3" type="ORF">BCF38_10247</name>
    <name evidence="4" type="ORF">SAMN05421539_10247</name>
</gene>
<evidence type="ECO:0000313" key="4">
    <source>
        <dbReference type="EMBL" id="SSA41212.1"/>
    </source>
</evidence>
<dbReference type="AlphaFoldDB" id="A0A2Y9BXP9"/>
<dbReference type="RefSeq" id="WP_109563185.1">
    <property type="nucleotide sequence ID" value="NZ_QGDJ01000002.1"/>
</dbReference>
<evidence type="ECO:0000256" key="1">
    <source>
        <dbReference type="SAM" id="Phobius"/>
    </source>
</evidence>
<feature type="transmembrane region" description="Helical" evidence="1">
    <location>
        <begin position="137"/>
        <end position="157"/>
    </location>
</feature>
<dbReference type="GO" id="GO:0004175">
    <property type="term" value="F:endopeptidase activity"/>
    <property type="evidence" value="ECO:0007669"/>
    <property type="project" value="UniProtKB-ARBA"/>
</dbReference>